<dbReference type="InterPro" id="IPR002052">
    <property type="entry name" value="DNA_methylase_N6_adenine_CS"/>
</dbReference>
<evidence type="ECO:0000313" key="8">
    <source>
        <dbReference type="Proteomes" id="UP001221558"/>
    </source>
</evidence>
<dbReference type="RefSeq" id="WP_274268800.1">
    <property type="nucleotide sequence ID" value="NZ_CP117880.1"/>
</dbReference>
<evidence type="ECO:0000313" key="7">
    <source>
        <dbReference type="EMBL" id="WDF70093.1"/>
    </source>
</evidence>
<feature type="binding site" evidence="4">
    <location>
        <begin position="191"/>
        <end position="194"/>
    </location>
    <ligand>
        <name>substrate</name>
    </ligand>
</feature>
<dbReference type="InterPro" id="IPR025714">
    <property type="entry name" value="Methyltranfer_dom"/>
</dbReference>
<proteinExistence type="inferred from homology"/>
<dbReference type="PANTHER" id="PTHR18895">
    <property type="entry name" value="HEMK METHYLTRANSFERASE"/>
    <property type="match status" value="1"/>
</dbReference>
<dbReference type="PANTHER" id="PTHR18895:SF74">
    <property type="entry name" value="MTRF1L RELEASE FACTOR GLUTAMINE METHYLTRANSFERASE"/>
    <property type="match status" value="1"/>
</dbReference>
<dbReference type="Proteomes" id="UP001221558">
    <property type="component" value="Chromosome"/>
</dbReference>
<keyword evidence="2 4" id="KW-0808">Transferase</keyword>
<comment type="caution">
    <text evidence="4">Lacks conserved residue(s) required for the propagation of feature annotation.</text>
</comment>
<organism evidence="7 8">
    <name type="scientific">Sphingobacterium oryzagri</name>
    <dbReference type="NCBI Taxonomy" id="3025669"/>
    <lineage>
        <taxon>Bacteria</taxon>
        <taxon>Pseudomonadati</taxon>
        <taxon>Bacteroidota</taxon>
        <taxon>Sphingobacteriia</taxon>
        <taxon>Sphingobacteriales</taxon>
        <taxon>Sphingobacteriaceae</taxon>
        <taxon>Sphingobacterium</taxon>
    </lineage>
</organism>
<keyword evidence="8" id="KW-1185">Reference proteome</keyword>
<dbReference type="EC" id="2.1.1.297" evidence="4"/>
<dbReference type="InterPro" id="IPR004556">
    <property type="entry name" value="HemK-like"/>
</dbReference>
<feature type="binding site" evidence="4">
    <location>
        <position position="191"/>
    </location>
    <ligand>
        <name>S-adenosyl-L-methionine</name>
        <dbReference type="ChEBI" id="CHEBI:59789"/>
    </ligand>
</feature>
<sequence>MKDYQSLANDYIAQLSSLYGATESKSLFLMVYSFLTQKKALQFSLTSNDRVDEPIVLQFASILNELKTGKPIQHILGEADFFGFRFKVNEHTLIPRPETEELVDWIINDQQHSGPITILDIGTGSGCIALSLAKHLPQALVYAIDISAEALAVARENAARLAADVRFMQADILEWEYILQTDQRFDIIVSNPPYITPKEQDAMHSNVLRFEPHSALFVEEHAPLLFYDAISSLGKHHLHPSGTLYFEINQYLGVETKALLHKKGYAQLQLRQDLHGADRMLKGKLFV</sequence>
<evidence type="ECO:0000259" key="6">
    <source>
        <dbReference type="Pfam" id="PF17827"/>
    </source>
</evidence>
<dbReference type="InterPro" id="IPR019874">
    <property type="entry name" value="RF_methyltr_PrmC"/>
</dbReference>
<dbReference type="Pfam" id="PF17827">
    <property type="entry name" value="PrmC_N"/>
    <property type="match status" value="1"/>
</dbReference>
<dbReference type="Gene3D" id="1.10.8.10">
    <property type="entry name" value="DNA helicase RuvA subunit, C-terminal domain"/>
    <property type="match status" value="1"/>
</dbReference>
<comment type="catalytic activity">
    <reaction evidence="4">
        <text>L-glutaminyl-[peptide chain release factor] + S-adenosyl-L-methionine = N(5)-methyl-L-glutaminyl-[peptide chain release factor] + S-adenosyl-L-homocysteine + H(+)</text>
        <dbReference type="Rhea" id="RHEA:42896"/>
        <dbReference type="Rhea" id="RHEA-COMP:10271"/>
        <dbReference type="Rhea" id="RHEA-COMP:10272"/>
        <dbReference type="ChEBI" id="CHEBI:15378"/>
        <dbReference type="ChEBI" id="CHEBI:30011"/>
        <dbReference type="ChEBI" id="CHEBI:57856"/>
        <dbReference type="ChEBI" id="CHEBI:59789"/>
        <dbReference type="ChEBI" id="CHEBI:61891"/>
        <dbReference type="EC" id="2.1.1.297"/>
    </reaction>
</comment>
<evidence type="ECO:0000256" key="3">
    <source>
        <dbReference type="ARBA" id="ARBA00022691"/>
    </source>
</evidence>
<dbReference type="PROSITE" id="PS00092">
    <property type="entry name" value="N6_MTASE"/>
    <property type="match status" value="1"/>
</dbReference>
<dbReference type="NCBIfam" id="TIGR00536">
    <property type="entry name" value="hemK_fam"/>
    <property type="match status" value="1"/>
</dbReference>
<dbReference type="SUPFAM" id="SSF53335">
    <property type="entry name" value="S-adenosyl-L-methionine-dependent methyltransferases"/>
    <property type="match status" value="1"/>
</dbReference>
<keyword evidence="3 4" id="KW-0949">S-adenosyl-L-methionine</keyword>
<dbReference type="Gene3D" id="3.40.50.150">
    <property type="entry name" value="Vaccinia Virus protein VP39"/>
    <property type="match status" value="1"/>
</dbReference>
<dbReference type="InterPro" id="IPR029063">
    <property type="entry name" value="SAM-dependent_MTases_sf"/>
</dbReference>
<feature type="binding site" evidence="4">
    <location>
        <begin position="122"/>
        <end position="126"/>
    </location>
    <ligand>
        <name>S-adenosyl-L-methionine</name>
        <dbReference type="ChEBI" id="CHEBI:59789"/>
    </ligand>
</feature>
<feature type="binding site" evidence="4">
    <location>
        <position position="145"/>
    </location>
    <ligand>
        <name>S-adenosyl-L-methionine</name>
        <dbReference type="ChEBI" id="CHEBI:59789"/>
    </ligand>
</feature>
<evidence type="ECO:0000259" key="5">
    <source>
        <dbReference type="Pfam" id="PF13847"/>
    </source>
</evidence>
<dbReference type="InterPro" id="IPR050320">
    <property type="entry name" value="N5-glutamine_MTase"/>
</dbReference>
<dbReference type="EMBL" id="CP117880">
    <property type="protein sequence ID" value="WDF70093.1"/>
    <property type="molecule type" value="Genomic_DNA"/>
</dbReference>
<accession>A0ABY7WNU4</accession>
<feature type="domain" description="Methyltransferase" evidence="5">
    <location>
        <begin position="116"/>
        <end position="199"/>
    </location>
</feature>
<evidence type="ECO:0000256" key="2">
    <source>
        <dbReference type="ARBA" id="ARBA00022679"/>
    </source>
</evidence>
<feature type="domain" description="Release factor glutamine methyltransferase N-terminal" evidence="6">
    <location>
        <begin position="32"/>
        <end position="77"/>
    </location>
</feature>
<dbReference type="Pfam" id="PF13847">
    <property type="entry name" value="Methyltransf_31"/>
    <property type="match status" value="1"/>
</dbReference>
<reference evidence="7 8" key="1">
    <citation type="submission" date="2023-02" db="EMBL/GenBank/DDBJ databases">
        <title>Genome sequence of Sphingobacterium sp. KACC 22765.</title>
        <authorList>
            <person name="Kim S."/>
            <person name="Heo J."/>
            <person name="Kwon S.-W."/>
        </authorList>
    </citation>
    <scope>NUCLEOTIDE SEQUENCE [LARGE SCALE GENOMIC DNA]</scope>
    <source>
        <strain evidence="7 8">KACC 22765</strain>
    </source>
</reference>
<evidence type="ECO:0000256" key="4">
    <source>
        <dbReference type="HAMAP-Rule" id="MF_02126"/>
    </source>
</evidence>
<keyword evidence="1 4" id="KW-0489">Methyltransferase</keyword>
<gene>
    <name evidence="4 7" type="primary">prmC</name>
    <name evidence="7" type="ORF">PQ465_06880</name>
</gene>
<dbReference type="GO" id="GO:0102559">
    <property type="term" value="F:peptide chain release factor N(5)-glutamine methyltransferase activity"/>
    <property type="evidence" value="ECO:0007669"/>
    <property type="project" value="UniProtKB-EC"/>
</dbReference>
<comment type="function">
    <text evidence="4">Methylates the class 1 translation termination release factors RF1/PrfA and RF2/PrfB on the glutamine residue of the universally conserved GGQ motif.</text>
</comment>
<dbReference type="NCBIfam" id="TIGR03534">
    <property type="entry name" value="RF_mod_PrmC"/>
    <property type="match status" value="1"/>
</dbReference>
<protein>
    <recommendedName>
        <fullName evidence="4">Release factor glutamine methyltransferase</fullName>
        <shortName evidence="4">RF MTase</shortName>
        <ecNumber evidence="4">2.1.1.297</ecNumber>
    </recommendedName>
    <alternativeName>
        <fullName evidence="4">N5-glutamine methyltransferase PrmC</fullName>
    </alternativeName>
    <alternativeName>
        <fullName evidence="4">Protein-(glutamine-N5) MTase PrmC</fullName>
    </alternativeName>
    <alternativeName>
        <fullName evidence="4">Protein-glutamine N-methyltransferase PrmC</fullName>
    </alternativeName>
</protein>
<evidence type="ECO:0000256" key="1">
    <source>
        <dbReference type="ARBA" id="ARBA00022603"/>
    </source>
</evidence>
<name>A0ABY7WNU4_9SPHI</name>
<dbReference type="InterPro" id="IPR040758">
    <property type="entry name" value="PrmC_N"/>
</dbReference>
<dbReference type="GO" id="GO:0032259">
    <property type="term" value="P:methylation"/>
    <property type="evidence" value="ECO:0007669"/>
    <property type="project" value="UniProtKB-KW"/>
</dbReference>
<comment type="similarity">
    <text evidence="4">Belongs to the protein N5-glutamine methyltransferase family. PrmC subfamily.</text>
</comment>
<dbReference type="CDD" id="cd02440">
    <property type="entry name" value="AdoMet_MTases"/>
    <property type="match status" value="1"/>
</dbReference>
<dbReference type="HAMAP" id="MF_02126">
    <property type="entry name" value="RF_methyltr_PrmC"/>
    <property type="match status" value="1"/>
</dbReference>